<name>A0A820RYI0_9BILA</name>
<dbReference type="EMBL" id="CAJOAY010034288">
    <property type="protein sequence ID" value="CAF4444059.1"/>
    <property type="molecule type" value="Genomic_DNA"/>
</dbReference>
<feature type="non-terminal residue" evidence="1">
    <location>
        <position position="1"/>
    </location>
</feature>
<dbReference type="Proteomes" id="UP000663881">
    <property type="component" value="Unassembled WGS sequence"/>
</dbReference>
<protein>
    <submittedName>
        <fullName evidence="1">Uncharacterized protein</fullName>
    </submittedName>
</protein>
<gene>
    <name evidence="1" type="ORF">OKA104_LOCUS53792</name>
</gene>
<reference evidence="1" key="1">
    <citation type="submission" date="2021-02" db="EMBL/GenBank/DDBJ databases">
        <authorList>
            <person name="Nowell W R."/>
        </authorList>
    </citation>
    <scope>NUCLEOTIDE SEQUENCE</scope>
</reference>
<proteinExistence type="predicted"/>
<evidence type="ECO:0000313" key="2">
    <source>
        <dbReference type="Proteomes" id="UP000663881"/>
    </source>
</evidence>
<evidence type="ECO:0000313" key="1">
    <source>
        <dbReference type="EMBL" id="CAF4444059.1"/>
    </source>
</evidence>
<comment type="caution">
    <text evidence="1">The sequence shown here is derived from an EMBL/GenBank/DDBJ whole genome shotgun (WGS) entry which is preliminary data.</text>
</comment>
<sequence>DVSEKQCRDVFQSVSPYHPFYSLYQNIPSLHDIVFHAVLEWKLEAVWSHHPPSSVYGFLL</sequence>
<dbReference type="AlphaFoldDB" id="A0A820RYI0"/>
<organism evidence="1 2">
    <name type="scientific">Adineta steineri</name>
    <dbReference type="NCBI Taxonomy" id="433720"/>
    <lineage>
        <taxon>Eukaryota</taxon>
        <taxon>Metazoa</taxon>
        <taxon>Spiralia</taxon>
        <taxon>Gnathifera</taxon>
        <taxon>Rotifera</taxon>
        <taxon>Eurotatoria</taxon>
        <taxon>Bdelloidea</taxon>
        <taxon>Adinetida</taxon>
        <taxon>Adinetidae</taxon>
        <taxon>Adineta</taxon>
    </lineage>
</organism>
<accession>A0A820RYI0</accession>